<comment type="caution">
    <text evidence="1">The sequence shown here is derived from an EMBL/GenBank/DDBJ whole genome shotgun (WGS) entry which is preliminary data.</text>
</comment>
<sequence>EYYAFEKFAHNNSDIIAGCLLDKTMIFNEKIEELKEYEIVILEKDYSYHR</sequence>
<reference evidence="1" key="1">
    <citation type="submission" date="2021-06" db="EMBL/GenBank/DDBJ databases">
        <authorList>
            <person name="Kallberg Y."/>
            <person name="Tangrot J."/>
            <person name="Rosling A."/>
        </authorList>
    </citation>
    <scope>NUCLEOTIDE SEQUENCE</scope>
    <source>
        <strain evidence="1">UK204</strain>
    </source>
</reference>
<evidence type="ECO:0000313" key="1">
    <source>
        <dbReference type="EMBL" id="CAG8763543.1"/>
    </source>
</evidence>
<dbReference type="Proteomes" id="UP000789570">
    <property type="component" value="Unassembled WGS sequence"/>
</dbReference>
<gene>
    <name evidence="1" type="ORF">FCALED_LOCUS17079</name>
</gene>
<organism evidence="1 2">
    <name type="scientific">Funneliformis caledonium</name>
    <dbReference type="NCBI Taxonomy" id="1117310"/>
    <lineage>
        <taxon>Eukaryota</taxon>
        <taxon>Fungi</taxon>
        <taxon>Fungi incertae sedis</taxon>
        <taxon>Mucoromycota</taxon>
        <taxon>Glomeromycotina</taxon>
        <taxon>Glomeromycetes</taxon>
        <taxon>Glomerales</taxon>
        <taxon>Glomeraceae</taxon>
        <taxon>Funneliformis</taxon>
    </lineage>
</organism>
<feature type="non-terminal residue" evidence="1">
    <location>
        <position position="1"/>
    </location>
</feature>
<protein>
    <submittedName>
        <fullName evidence="1">16114_t:CDS:1</fullName>
    </submittedName>
</protein>
<feature type="non-terminal residue" evidence="1">
    <location>
        <position position="50"/>
    </location>
</feature>
<evidence type="ECO:0000313" key="2">
    <source>
        <dbReference type="Proteomes" id="UP000789570"/>
    </source>
</evidence>
<dbReference type="EMBL" id="CAJVPQ010023792">
    <property type="protein sequence ID" value="CAG8763543.1"/>
    <property type="molecule type" value="Genomic_DNA"/>
</dbReference>
<proteinExistence type="predicted"/>
<accession>A0A9N9J5F1</accession>
<name>A0A9N9J5F1_9GLOM</name>
<dbReference type="AlphaFoldDB" id="A0A9N9J5F1"/>
<keyword evidence="2" id="KW-1185">Reference proteome</keyword>